<dbReference type="EMBL" id="AP017372">
    <property type="protein sequence ID" value="BAU56428.1"/>
    <property type="molecule type" value="Genomic_DNA"/>
</dbReference>
<dbReference type="AlphaFoldDB" id="A0A120MZD6"/>
<feature type="domain" description="PilZ" evidence="1">
    <location>
        <begin position="16"/>
        <end position="121"/>
    </location>
</feature>
<protein>
    <recommendedName>
        <fullName evidence="1">PilZ domain-containing protein</fullName>
    </recommendedName>
</protein>
<dbReference type="Proteomes" id="UP000218890">
    <property type="component" value="Chromosome"/>
</dbReference>
<dbReference type="InterPro" id="IPR009875">
    <property type="entry name" value="PilZ_domain"/>
</dbReference>
<dbReference type="GO" id="GO:0035438">
    <property type="term" value="F:cyclic-di-GMP binding"/>
    <property type="evidence" value="ECO:0007669"/>
    <property type="project" value="InterPro"/>
</dbReference>
<dbReference type="Gene3D" id="2.40.10.220">
    <property type="entry name" value="predicted glycosyltransferase like domains"/>
    <property type="match status" value="1"/>
</dbReference>
<dbReference type="RefSeq" id="WP_096406267.1">
    <property type="nucleotide sequence ID" value="NZ_AP017372.2"/>
</dbReference>
<reference evidence="2" key="1">
    <citation type="submission" date="2016-02" db="EMBL/GenBank/DDBJ databases">
        <title>Halorhodospira halochloris DSM-1059 complete genome, version 2.</title>
        <authorList>
            <person name="Tsukatani Y."/>
        </authorList>
    </citation>
    <scope>NUCLEOTIDE SEQUENCE</scope>
    <source>
        <strain evidence="2">DSM 1059</strain>
    </source>
</reference>
<evidence type="ECO:0000259" key="1">
    <source>
        <dbReference type="Pfam" id="PF07238"/>
    </source>
</evidence>
<accession>A0A120MZD6</accession>
<sequence>MSKQSGRYKPKLERFRRTGKRSHLLYYLPVFNAVSGERMGVLADLSLGGLLIVGHQRQAIGEQLRVRIEGEKGSRLAGEIGLTVDAEVRWSAQDVNPSYFATGMRFLSIDEQMQQHIEEILHRLGHGGD</sequence>
<proteinExistence type="predicted"/>
<evidence type="ECO:0000313" key="2">
    <source>
        <dbReference type="EMBL" id="BAU56428.1"/>
    </source>
</evidence>
<name>A0A120MZD6_HALHR</name>
<dbReference type="SUPFAM" id="SSF141371">
    <property type="entry name" value="PilZ domain-like"/>
    <property type="match status" value="1"/>
</dbReference>
<dbReference type="Pfam" id="PF07238">
    <property type="entry name" value="PilZ"/>
    <property type="match status" value="1"/>
</dbReference>
<organism evidence="2 3">
    <name type="scientific">Halorhodospira halochloris</name>
    <name type="common">Ectothiorhodospira halochloris</name>
    <dbReference type="NCBI Taxonomy" id="1052"/>
    <lineage>
        <taxon>Bacteria</taxon>
        <taxon>Pseudomonadati</taxon>
        <taxon>Pseudomonadota</taxon>
        <taxon>Gammaproteobacteria</taxon>
        <taxon>Chromatiales</taxon>
        <taxon>Ectothiorhodospiraceae</taxon>
        <taxon>Halorhodospira</taxon>
    </lineage>
</organism>
<dbReference type="OrthoDB" id="5625505at2"/>
<gene>
    <name evidence="2" type="ORF">HH1059_23590</name>
</gene>
<dbReference type="KEGG" id="hhk:HH1059_23590"/>
<evidence type="ECO:0000313" key="3">
    <source>
        <dbReference type="Proteomes" id="UP000218890"/>
    </source>
</evidence>
<keyword evidence="3" id="KW-1185">Reference proteome</keyword>